<comment type="caution">
    <text evidence="4">The sequence shown here is derived from an EMBL/GenBank/DDBJ whole genome shotgun (WGS) entry which is preliminary data.</text>
</comment>
<dbReference type="PANTHER" id="PTHR43205:SF12">
    <property type="entry name" value="OS06G0602900 PROTEIN"/>
    <property type="match status" value="1"/>
</dbReference>
<accession>A0ABD0TVW8</accession>
<evidence type="ECO:0000256" key="2">
    <source>
        <dbReference type="ARBA" id="ARBA00023002"/>
    </source>
</evidence>
<dbReference type="SMART" id="SM00829">
    <property type="entry name" value="PKS_ER"/>
    <property type="match status" value="1"/>
</dbReference>
<evidence type="ECO:0000256" key="1">
    <source>
        <dbReference type="ARBA" id="ARBA00011738"/>
    </source>
</evidence>
<dbReference type="Proteomes" id="UP001552299">
    <property type="component" value="Unassembled WGS sequence"/>
</dbReference>
<comment type="subunit">
    <text evidence="1">Homodimer.</text>
</comment>
<keyword evidence="5" id="KW-1185">Reference proteome</keyword>
<proteinExistence type="predicted"/>
<name>A0ABD0TVW8_DENTH</name>
<gene>
    <name evidence="4" type="ORF">M5K25_025846</name>
</gene>
<dbReference type="InterPro" id="IPR020843">
    <property type="entry name" value="ER"/>
</dbReference>
<reference evidence="4 5" key="1">
    <citation type="journal article" date="2024" name="Plant Biotechnol. J.">
        <title>Dendrobium thyrsiflorum genome and its molecular insights into genes involved in important horticultural traits.</title>
        <authorList>
            <person name="Chen B."/>
            <person name="Wang J.Y."/>
            <person name="Zheng P.J."/>
            <person name="Li K.L."/>
            <person name="Liang Y.M."/>
            <person name="Chen X.F."/>
            <person name="Zhang C."/>
            <person name="Zhao X."/>
            <person name="He X."/>
            <person name="Zhang G.Q."/>
            <person name="Liu Z.J."/>
            <person name="Xu Q."/>
        </authorList>
    </citation>
    <scope>NUCLEOTIDE SEQUENCE [LARGE SCALE GENOMIC DNA]</scope>
    <source>
        <strain evidence="4">GZMU011</strain>
    </source>
</reference>
<dbReference type="InterPro" id="IPR011032">
    <property type="entry name" value="GroES-like_sf"/>
</dbReference>
<dbReference type="Pfam" id="PF00107">
    <property type="entry name" value="ADH_zinc_N"/>
    <property type="match status" value="2"/>
</dbReference>
<dbReference type="SUPFAM" id="SSF51735">
    <property type="entry name" value="NAD(P)-binding Rossmann-fold domains"/>
    <property type="match status" value="2"/>
</dbReference>
<dbReference type="InterPro" id="IPR041694">
    <property type="entry name" value="ADH_N_2"/>
</dbReference>
<dbReference type="SUPFAM" id="SSF50129">
    <property type="entry name" value="GroES-like"/>
    <property type="match status" value="2"/>
</dbReference>
<dbReference type="AlphaFoldDB" id="A0ABD0TVW8"/>
<dbReference type="Gene3D" id="3.40.50.720">
    <property type="entry name" value="NAD(P)-binding Rossmann-like Domain"/>
    <property type="match status" value="2"/>
</dbReference>
<protein>
    <recommendedName>
        <fullName evidence="3">Enoyl reductase (ER) domain-containing protein</fullName>
    </recommendedName>
</protein>
<dbReference type="EMBL" id="JANQDX010000019">
    <property type="protein sequence ID" value="KAL0903796.1"/>
    <property type="molecule type" value="Genomic_DNA"/>
</dbReference>
<dbReference type="Pfam" id="PF16884">
    <property type="entry name" value="ADH_N_2"/>
    <property type="match status" value="2"/>
</dbReference>
<dbReference type="InterPro" id="IPR036291">
    <property type="entry name" value="NAD(P)-bd_dom_sf"/>
</dbReference>
<dbReference type="InterPro" id="IPR013149">
    <property type="entry name" value="ADH-like_C"/>
</dbReference>
<evidence type="ECO:0000259" key="3">
    <source>
        <dbReference type="SMART" id="SM00829"/>
    </source>
</evidence>
<evidence type="ECO:0000313" key="5">
    <source>
        <dbReference type="Proteomes" id="UP001552299"/>
    </source>
</evidence>
<dbReference type="FunFam" id="3.40.50.720:FF:000121">
    <property type="entry name" value="Prostaglandin reductase 2"/>
    <property type="match status" value="2"/>
</dbReference>
<keyword evidence="2" id="KW-0560">Oxidoreductase</keyword>
<sequence length="685" mass="75945">MMNVENRYVTIKHPIEGKPLMSDFEVRTEQLTLEIQKGSMDVIVKNIFVSIDPYQLNRMKAESASQKASILSSCISPGQKIDAHGLGRVVESSNDKWKKGDLITGLLGWEEYSLVKPWPEPNKIEAVDQFPLSCYLSVLGTSGLTAYAGLFQICKPKKGDKVFVSAAAGSVGNLVGQYAKLAGCYVVGCAGSKKKVDLLKEKLGFDDVFNYKEEPDLKSALRRYFPDGIDIYFDNVGGEMLEVAIANMNPYGRVAACGAISEYTDKKKQPRIDMMDVIYKRITISGYLSSDYVHVYPDFVSMTSEHLSHGRMHAVEDISHGIENVPSALVELFEGFCKMNVENRYVTIKHPIEGKPLMSDFEVRTEQLTLEIQKGSMDIIVKNIFVSIDPYQLNRMKAESASQKASIFLSCISPGQKIVAHGMGRVVESSNDKWKKGDLITGLLGWEEYSLVKPWPEPNKIEAVDQFPLSFYLSVLGTSGLTAYAGLFQICKPKKGDKVFVSAAAGSVGNLVGQYAKLAGCYVVGCAGSKKKVDLLKEKLGFDDVFNYKEEPDLKSALRRYFPDGIDIYFDNVGGEMLEVAIANMNAYGRVAACGAISEYTDKKKQPQIDMMDVIYKRITISGYLVSDYVHVYPDFVSMTSEHLSHGRMHAVEDISHGIENFPSAFVELFEGVNIGKKLVQVSEI</sequence>
<feature type="domain" description="Enoyl reductase (ER)" evidence="3">
    <location>
        <begin position="442"/>
        <end position="680"/>
    </location>
</feature>
<dbReference type="PANTHER" id="PTHR43205">
    <property type="entry name" value="PROSTAGLANDIN REDUCTASE"/>
    <property type="match status" value="1"/>
</dbReference>
<dbReference type="InterPro" id="IPR045010">
    <property type="entry name" value="MDR_fam"/>
</dbReference>
<dbReference type="GO" id="GO:0016491">
    <property type="term" value="F:oxidoreductase activity"/>
    <property type="evidence" value="ECO:0007669"/>
    <property type="project" value="UniProtKB-KW"/>
</dbReference>
<evidence type="ECO:0000313" key="4">
    <source>
        <dbReference type="EMBL" id="KAL0903796.1"/>
    </source>
</evidence>
<dbReference type="Gene3D" id="3.90.180.10">
    <property type="entry name" value="Medium-chain alcohol dehydrogenases, catalytic domain"/>
    <property type="match status" value="2"/>
</dbReference>
<organism evidence="4 5">
    <name type="scientific">Dendrobium thyrsiflorum</name>
    <name type="common">Pinecone-like raceme dendrobium</name>
    <name type="synonym">Orchid</name>
    <dbReference type="NCBI Taxonomy" id="117978"/>
    <lineage>
        <taxon>Eukaryota</taxon>
        <taxon>Viridiplantae</taxon>
        <taxon>Streptophyta</taxon>
        <taxon>Embryophyta</taxon>
        <taxon>Tracheophyta</taxon>
        <taxon>Spermatophyta</taxon>
        <taxon>Magnoliopsida</taxon>
        <taxon>Liliopsida</taxon>
        <taxon>Asparagales</taxon>
        <taxon>Orchidaceae</taxon>
        <taxon>Epidendroideae</taxon>
        <taxon>Malaxideae</taxon>
        <taxon>Dendrobiinae</taxon>
        <taxon>Dendrobium</taxon>
    </lineage>
</organism>